<dbReference type="Proteomes" id="UP001501444">
    <property type="component" value="Unassembled WGS sequence"/>
</dbReference>
<dbReference type="EMBL" id="BAAARV010000025">
    <property type="protein sequence ID" value="GAA2347125.1"/>
    <property type="molecule type" value="Genomic_DNA"/>
</dbReference>
<feature type="compositionally biased region" description="Basic and acidic residues" evidence="1">
    <location>
        <begin position="90"/>
        <end position="100"/>
    </location>
</feature>
<name>A0ABN3G9N8_9ACTN</name>
<evidence type="ECO:0000313" key="3">
    <source>
        <dbReference type="Proteomes" id="UP001501444"/>
    </source>
</evidence>
<sequence length="117" mass="13097">MRDQDRPTGGPPQEADDLGDLVRAYNTAGSHADGAADMQRRFELWNALTEKLSELHDLAMSARDRVVTEIWQSESLSLAKLADRVGLSKARADQIIREQTGRPASKRTPRRKDTSHE</sequence>
<reference evidence="2 3" key="1">
    <citation type="journal article" date="2019" name="Int. J. Syst. Evol. Microbiol.">
        <title>The Global Catalogue of Microorganisms (GCM) 10K type strain sequencing project: providing services to taxonomists for standard genome sequencing and annotation.</title>
        <authorList>
            <consortium name="The Broad Institute Genomics Platform"/>
            <consortium name="The Broad Institute Genome Sequencing Center for Infectious Disease"/>
            <person name="Wu L."/>
            <person name="Ma J."/>
        </authorList>
    </citation>
    <scope>NUCLEOTIDE SEQUENCE [LARGE SCALE GENOMIC DNA]</scope>
    <source>
        <strain evidence="2 3">JCM 3272</strain>
    </source>
</reference>
<feature type="region of interest" description="Disordered" evidence="1">
    <location>
        <begin position="90"/>
        <end position="117"/>
    </location>
</feature>
<evidence type="ECO:0000313" key="2">
    <source>
        <dbReference type="EMBL" id="GAA2347125.1"/>
    </source>
</evidence>
<evidence type="ECO:0008006" key="4">
    <source>
        <dbReference type="Google" id="ProtNLM"/>
    </source>
</evidence>
<protein>
    <recommendedName>
        <fullName evidence="4">Sigma-70 family RNA polymerase sigma factor</fullName>
    </recommendedName>
</protein>
<evidence type="ECO:0000256" key="1">
    <source>
        <dbReference type="SAM" id="MobiDB-lite"/>
    </source>
</evidence>
<keyword evidence="3" id="KW-1185">Reference proteome</keyword>
<accession>A0ABN3G9N8</accession>
<gene>
    <name evidence="2" type="ORF">GCM10010170_034430</name>
</gene>
<dbReference type="RefSeq" id="WP_344613393.1">
    <property type="nucleotide sequence ID" value="NZ_BAAARV010000025.1"/>
</dbReference>
<proteinExistence type="predicted"/>
<comment type="caution">
    <text evidence="2">The sequence shown here is derived from an EMBL/GenBank/DDBJ whole genome shotgun (WGS) entry which is preliminary data.</text>
</comment>
<organism evidence="2 3">
    <name type="scientific">Dactylosporangium salmoneum</name>
    <dbReference type="NCBI Taxonomy" id="53361"/>
    <lineage>
        <taxon>Bacteria</taxon>
        <taxon>Bacillati</taxon>
        <taxon>Actinomycetota</taxon>
        <taxon>Actinomycetes</taxon>
        <taxon>Micromonosporales</taxon>
        <taxon>Micromonosporaceae</taxon>
        <taxon>Dactylosporangium</taxon>
    </lineage>
</organism>